<keyword evidence="1" id="KW-0812">Transmembrane</keyword>
<dbReference type="Proteomes" id="UP000325827">
    <property type="component" value="Unassembled WGS sequence"/>
</dbReference>
<feature type="transmembrane region" description="Helical" evidence="1">
    <location>
        <begin position="149"/>
        <end position="166"/>
    </location>
</feature>
<feature type="transmembrane region" description="Helical" evidence="1">
    <location>
        <begin position="124"/>
        <end position="142"/>
    </location>
</feature>
<evidence type="ECO:0008006" key="4">
    <source>
        <dbReference type="Google" id="ProtNLM"/>
    </source>
</evidence>
<sequence length="463" mass="47799">MSVSTVRNAEGRRARLINLAAAAALVFAVQLLRGPASSFLYDGVQYWGGPLALLGDEGVSEVAVLNIRGVLTPLVYLVPAAASLVIGSGSAGLLVLVWNALLAAGVCVLLLPRLASRVAPGHEITRTWISAVLGAVLLSGFAPYPLLDVWSLAFAITALLLLTARPEWWTALLAGLAAAVAVDLRPSYLLPLALALIVLFIARPRSILWTGAGAVIGVLPQVLYNAITTGSWSPAPHATAFLVKVQSAQATYAIRYDTVLEAARHPQQWYCSPSYAALGAADDPPTSPFAVAGSLMSHLPDSIRFALEKIGATLRWSLTTPFEPSPTPQISAMALLVVLVVAAGAAGLIWAVINSVGLGRFAAAALLSMGVGVMGTVVLSTPETRFALPLAMIGIVGVLTVIPHSVRRVRRVRGSDVTVAAAGVALAALLLWAGLSGVAHPMPPGPMATPADCIELAGSAGSS</sequence>
<evidence type="ECO:0000313" key="3">
    <source>
        <dbReference type="Proteomes" id="UP000325827"/>
    </source>
</evidence>
<dbReference type="OrthoDB" id="5113142at2"/>
<feature type="transmembrane region" description="Helical" evidence="1">
    <location>
        <begin position="386"/>
        <end position="406"/>
    </location>
</feature>
<protein>
    <recommendedName>
        <fullName evidence="4">Glycosyltransferase family 39 protein</fullName>
    </recommendedName>
</protein>
<feature type="transmembrane region" description="Helical" evidence="1">
    <location>
        <begin position="330"/>
        <end position="353"/>
    </location>
</feature>
<feature type="transmembrane region" description="Helical" evidence="1">
    <location>
        <begin position="360"/>
        <end position="380"/>
    </location>
</feature>
<dbReference type="AlphaFoldDB" id="A0A5J5J8Y0"/>
<proteinExistence type="predicted"/>
<comment type="caution">
    <text evidence="2">The sequence shown here is derived from an EMBL/GenBank/DDBJ whole genome shotgun (WGS) entry which is preliminary data.</text>
</comment>
<organism evidence="2 3">
    <name type="scientific">Microbacterium rhizomatis</name>
    <dbReference type="NCBI Taxonomy" id="1631477"/>
    <lineage>
        <taxon>Bacteria</taxon>
        <taxon>Bacillati</taxon>
        <taxon>Actinomycetota</taxon>
        <taxon>Actinomycetes</taxon>
        <taxon>Micrococcales</taxon>
        <taxon>Microbacteriaceae</taxon>
        <taxon>Microbacterium</taxon>
    </lineage>
</organism>
<reference evidence="3" key="1">
    <citation type="submission" date="2019-09" db="EMBL/GenBank/DDBJ databases">
        <title>Mumia zhuanghuii sp. nov. isolated from the intestinal contents of plateau pika (Ochotona curzoniae) in the Qinghai-Tibet plateau of China.</title>
        <authorList>
            <person name="Tian Z."/>
        </authorList>
    </citation>
    <scope>NUCLEOTIDE SEQUENCE [LARGE SCALE GENOMIC DNA]</scope>
    <source>
        <strain evidence="3">JCM 30598</strain>
    </source>
</reference>
<feature type="transmembrane region" description="Helical" evidence="1">
    <location>
        <begin position="207"/>
        <end position="227"/>
    </location>
</feature>
<feature type="transmembrane region" description="Helical" evidence="1">
    <location>
        <begin position="172"/>
        <end position="200"/>
    </location>
</feature>
<accession>A0A5J5J8Y0</accession>
<feature type="transmembrane region" description="Helical" evidence="1">
    <location>
        <begin position="418"/>
        <end position="439"/>
    </location>
</feature>
<keyword evidence="1" id="KW-1133">Transmembrane helix</keyword>
<feature type="transmembrane region" description="Helical" evidence="1">
    <location>
        <begin position="64"/>
        <end position="86"/>
    </location>
</feature>
<feature type="transmembrane region" description="Helical" evidence="1">
    <location>
        <begin position="93"/>
        <end position="112"/>
    </location>
</feature>
<name>A0A5J5J8Y0_9MICO</name>
<evidence type="ECO:0000256" key="1">
    <source>
        <dbReference type="SAM" id="Phobius"/>
    </source>
</evidence>
<evidence type="ECO:0000313" key="2">
    <source>
        <dbReference type="EMBL" id="KAA9111238.1"/>
    </source>
</evidence>
<keyword evidence="1" id="KW-0472">Membrane</keyword>
<keyword evidence="3" id="KW-1185">Reference proteome</keyword>
<dbReference type="RefSeq" id="WP_150448007.1">
    <property type="nucleotide sequence ID" value="NZ_VYSA01000001.1"/>
</dbReference>
<dbReference type="EMBL" id="VYSA01000001">
    <property type="protein sequence ID" value="KAA9111238.1"/>
    <property type="molecule type" value="Genomic_DNA"/>
</dbReference>
<gene>
    <name evidence="2" type="ORF">F6B43_06495</name>
</gene>